<dbReference type="PANTHER" id="PTHR34182:SF1">
    <property type="entry name" value="PROTEIN-EXPORT MEMBRANE PROTEIN SECG"/>
    <property type="match status" value="1"/>
</dbReference>
<comment type="subcellular location">
    <subcellularLocation>
        <location evidence="1 10">Cell membrane</location>
        <topology evidence="1 10">Multi-pass membrane protein</topology>
    </subcellularLocation>
</comment>
<dbReference type="Pfam" id="PF03840">
    <property type="entry name" value="SecG"/>
    <property type="match status" value="1"/>
</dbReference>
<evidence type="ECO:0000256" key="8">
    <source>
        <dbReference type="ARBA" id="ARBA00023010"/>
    </source>
</evidence>
<dbReference type="GO" id="GO:0015450">
    <property type="term" value="F:protein-transporting ATPase activity"/>
    <property type="evidence" value="ECO:0007669"/>
    <property type="project" value="UniProtKB-UniRule"/>
</dbReference>
<organism evidence="12 13">
    <name type="scientific">Candidatus Schekmanbacteria bacterium RIFCSPLOWO2_12_FULL_38_15</name>
    <dbReference type="NCBI Taxonomy" id="1817883"/>
    <lineage>
        <taxon>Bacteria</taxon>
        <taxon>Candidatus Schekmaniibacteriota</taxon>
    </lineage>
</organism>
<evidence type="ECO:0000256" key="10">
    <source>
        <dbReference type="RuleBase" id="RU365087"/>
    </source>
</evidence>
<evidence type="ECO:0000256" key="2">
    <source>
        <dbReference type="ARBA" id="ARBA00008445"/>
    </source>
</evidence>
<feature type="transmembrane region" description="Helical" evidence="10">
    <location>
        <begin position="51"/>
        <end position="72"/>
    </location>
</feature>
<dbReference type="STRING" id="1817883.A3G31_11065"/>
<feature type="compositionally biased region" description="Polar residues" evidence="11">
    <location>
        <begin position="98"/>
        <end position="113"/>
    </location>
</feature>
<keyword evidence="4 10" id="KW-1003">Cell membrane</keyword>
<dbReference type="PANTHER" id="PTHR34182">
    <property type="entry name" value="PROTEIN-EXPORT MEMBRANE PROTEIN SECG"/>
    <property type="match status" value="1"/>
</dbReference>
<comment type="function">
    <text evidence="10">Involved in protein export. Participates in an early event of protein translocation.</text>
</comment>
<comment type="caution">
    <text evidence="10">Lacks conserved residue(s) required for the propagation of feature annotation.</text>
</comment>
<feature type="region of interest" description="Disordered" evidence="11">
    <location>
        <begin position="89"/>
        <end position="113"/>
    </location>
</feature>
<sequence>MFSFLIIVHVLMCFVLILIVLLQTGKGADMGAAFGGASQTLFGSAGPTSFLARITTAAAVIFMITSLTLAWWSSARKAASLLPNVKGERVADKGKASGQETPSRQQGIPSQTK</sequence>
<comment type="similarity">
    <text evidence="2 10">Belongs to the SecG family.</text>
</comment>
<evidence type="ECO:0000256" key="9">
    <source>
        <dbReference type="ARBA" id="ARBA00023136"/>
    </source>
</evidence>
<evidence type="ECO:0000256" key="4">
    <source>
        <dbReference type="ARBA" id="ARBA00022475"/>
    </source>
</evidence>
<evidence type="ECO:0000256" key="1">
    <source>
        <dbReference type="ARBA" id="ARBA00004651"/>
    </source>
</evidence>
<evidence type="ECO:0000313" key="12">
    <source>
        <dbReference type="EMBL" id="OGL52518.1"/>
    </source>
</evidence>
<keyword evidence="7 10" id="KW-1133">Transmembrane helix</keyword>
<evidence type="ECO:0000256" key="7">
    <source>
        <dbReference type="ARBA" id="ARBA00022989"/>
    </source>
</evidence>
<keyword evidence="8 10" id="KW-0811">Translocation</keyword>
<proteinExistence type="inferred from homology"/>
<evidence type="ECO:0000256" key="6">
    <source>
        <dbReference type="ARBA" id="ARBA00022927"/>
    </source>
</evidence>
<dbReference type="GO" id="GO:0009306">
    <property type="term" value="P:protein secretion"/>
    <property type="evidence" value="ECO:0007669"/>
    <property type="project" value="UniProtKB-UniRule"/>
</dbReference>
<dbReference type="EMBL" id="MGDI01000031">
    <property type="protein sequence ID" value="OGL52518.1"/>
    <property type="molecule type" value="Genomic_DNA"/>
</dbReference>
<dbReference type="GO" id="GO:0005886">
    <property type="term" value="C:plasma membrane"/>
    <property type="evidence" value="ECO:0007669"/>
    <property type="project" value="UniProtKB-SubCell"/>
</dbReference>
<keyword evidence="6 10" id="KW-0653">Protein transport</keyword>
<accession>A0A1F7SGZ0</accession>
<evidence type="ECO:0000256" key="11">
    <source>
        <dbReference type="SAM" id="MobiDB-lite"/>
    </source>
</evidence>
<comment type="caution">
    <text evidence="12">The sequence shown here is derived from an EMBL/GenBank/DDBJ whole genome shotgun (WGS) entry which is preliminary data.</text>
</comment>
<dbReference type="Proteomes" id="UP000178082">
    <property type="component" value="Unassembled WGS sequence"/>
</dbReference>
<reference evidence="12 13" key="1">
    <citation type="journal article" date="2016" name="Nat. Commun.">
        <title>Thousands of microbial genomes shed light on interconnected biogeochemical processes in an aquifer system.</title>
        <authorList>
            <person name="Anantharaman K."/>
            <person name="Brown C.T."/>
            <person name="Hug L.A."/>
            <person name="Sharon I."/>
            <person name="Castelle C.J."/>
            <person name="Probst A.J."/>
            <person name="Thomas B.C."/>
            <person name="Singh A."/>
            <person name="Wilkins M.J."/>
            <person name="Karaoz U."/>
            <person name="Brodie E.L."/>
            <person name="Williams K.H."/>
            <person name="Hubbard S.S."/>
            <person name="Banfield J.F."/>
        </authorList>
    </citation>
    <scope>NUCLEOTIDE SEQUENCE [LARGE SCALE GENOMIC DNA]</scope>
</reference>
<protein>
    <recommendedName>
        <fullName evidence="10">Protein-export membrane protein SecG</fullName>
    </recommendedName>
</protein>
<keyword evidence="5 10" id="KW-0812">Transmembrane</keyword>
<evidence type="ECO:0000256" key="5">
    <source>
        <dbReference type="ARBA" id="ARBA00022692"/>
    </source>
</evidence>
<dbReference type="GO" id="GO:0043952">
    <property type="term" value="P:protein transport by the Sec complex"/>
    <property type="evidence" value="ECO:0007669"/>
    <property type="project" value="TreeGrafter"/>
</dbReference>
<evidence type="ECO:0000256" key="3">
    <source>
        <dbReference type="ARBA" id="ARBA00022448"/>
    </source>
</evidence>
<name>A0A1F7SGZ0_9BACT</name>
<keyword evidence="3 10" id="KW-0813">Transport</keyword>
<dbReference type="AlphaFoldDB" id="A0A1F7SGZ0"/>
<dbReference type="InterPro" id="IPR004692">
    <property type="entry name" value="SecG"/>
</dbReference>
<dbReference type="GO" id="GO:0065002">
    <property type="term" value="P:intracellular protein transmembrane transport"/>
    <property type="evidence" value="ECO:0007669"/>
    <property type="project" value="TreeGrafter"/>
</dbReference>
<evidence type="ECO:0000313" key="13">
    <source>
        <dbReference type="Proteomes" id="UP000178082"/>
    </source>
</evidence>
<dbReference type="NCBIfam" id="TIGR00810">
    <property type="entry name" value="secG"/>
    <property type="match status" value="1"/>
</dbReference>
<keyword evidence="9 10" id="KW-0472">Membrane</keyword>
<dbReference type="PRINTS" id="PR01651">
    <property type="entry name" value="SECGEXPORT"/>
</dbReference>
<gene>
    <name evidence="12" type="ORF">A3G31_11065</name>
</gene>